<dbReference type="EMBL" id="BSNC01000005">
    <property type="protein sequence ID" value="GLP96755.1"/>
    <property type="molecule type" value="Genomic_DNA"/>
</dbReference>
<dbReference type="AlphaFoldDB" id="A0AA37RVW4"/>
<sequence length="44" mass="5001">MKIGKILTGENDKKVTDIEALTIAEGYHLRLRGSGFTDWLMSYK</sequence>
<name>A0AA37RVW4_9GAMM</name>
<protein>
    <submittedName>
        <fullName evidence="1">Uncharacterized protein</fullName>
    </submittedName>
</protein>
<keyword evidence="2" id="KW-1185">Reference proteome</keyword>
<evidence type="ECO:0000313" key="2">
    <source>
        <dbReference type="Proteomes" id="UP001161422"/>
    </source>
</evidence>
<evidence type="ECO:0000313" key="1">
    <source>
        <dbReference type="EMBL" id="GLP96755.1"/>
    </source>
</evidence>
<comment type="caution">
    <text evidence="1">The sequence shown here is derived from an EMBL/GenBank/DDBJ whole genome shotgun (WGS) entry which is preliminary data.</text>
</comment>
<organism evidence="1 2">
    <name type="scientific">Paraferrimonas sedimenticola</name>
    <dbReference type="NCBI Taxonomy" id="375674"/>
    <lineage>
        <taxon>Bacteria</taxon>
        <taxon>Pseudomonadati</taxon>
        <taxon>Pseudomonadota</taxon>
        <taxon>Gammaproteobacteria</taxon>
        <taxon>Alteromonadales</taxon>
        <taxon>Ferrimonadaceae</taxon>
        <taxon>Paraferrimonas</taxon>
    </lineage>
</organism>
<accession>A0AA37RVW4</accession>
<proteinExistence type="predicted"/>
<reference evidence="1" key="2">
    <citation type="submission" date="2023-01" db="EMBL/GenBank/DDBJ databases">
        <title>Draft genome sequence of Paraferrimonas sedimenticola strain NBRC 101628.</title>
        <authorList>
            <person name="Sun Q."/>
            <person name="Mori K."/>
        </authorList>
    </citation>
    <scope>NUCLEOTIDE SEQUENCE</scope>
    <source>
        <strain evidence="1">NBRC 101628</strain>
    </source>
</reference>
<reference evidence="1" key="1">
    <citation type="journal article" date="2014" name="Int. J. Syst. Evol. Microbiol.">
        <title>Complete genome sequence of Corynebacterium casei LMG S-19264T (=DSM 44701T), isolated from a smear-ripened cheese.</title>
        <authorList>
            <consortium name="US DOE Joint Genome Institute (JGI-PGF)"/>
            <person name="Walter F."/>
            <person name="Albersmeier A."/>
            <person name="Kalinowski J."/>
            <person name="Ruckert C."/>
        </authorList>
    </citation>
    <scope>NUCLEOTIDE SEQUENCE</scope>
    <source>
        <strain evidence="1">NBRC 101628</strain>
    </source>
</reference>
<gene>
    <name evidence="1" type="ORF">GCM10007895_20610</name>
</gene>
<dbReference type="Proteomes" id="UP001161422">
    <property type="component" value="Unassembled WGS sequence"/>
</dbReference>